<organism evidence="9 10">
    <name type="scientific">Candidatus Caccousia avicola</name>
    <dbReference type="NCBI Taxonomy" id="2840721"/>
    <lineage>
        <taxon>Bacteria</taxon>
        <taxon>Bacillati</taxon>
        <taxon>Bacillota</taxon>
        <taxon>Clostridia</taxon>
        <taxon>Eubacteriales</taxon>
        <taxon>Oscillospiraceae</taxon>
        <taxon>Oscillospiraceae incertae sedis</taxon>
        <taxon>Candidatus Caccousia</taxon>
    </lineage>
</organism>
<evidence type="ECO:0000313" key="10">
    <source>
        <dbReference type="Proteomes" id="UP000824242"/>
    </source>
</evidence>
<dbReference type="SUPFAM" id="SSF55931">
    <property type="entry name" value="Glutamine synthetase/guanido kinase"/>
    <property type="match status" value="1"/>
</dbReference>
<dbReference type="PANTHER" id="PTHR43785:SF12">
    <property type="entry name" value="TYPE-1 GLUTAMINE SYNTHETASE 2"/>
    <property type="match status" value="1"/>
</dbReference>
<feature type="domain" description="GS beta-grasp" evidence="7">
    <location>
        <begin position="15"/>
        <end position="100"/>
    </location>
</feature>
<evidence type="ECO:0000256" key="2">
    <source>
        <dbReference type="ARBA" id="ARBA00022598"/>
    </source>
</evidence>
<dbReference type="InterPro" id="IPR036651">
    <property type="entry name" value="Gln_synt_N_sf"/>
</dbReference>
<evidence type="ECO:0000259" key="8">
    <source>
        <dbReference type="PROSITE" id="PS51987"/>
    </source>
</evidence>
<dbReference type="PROSITE" id="PS51986">
    <property type="entry name" value="GS_BETA_GRASP"/>
    <property type="match status" value="1"/>
</dbReference>
<dbReference type="Proteomes" id="UP000824242">
    <property type="component" value="Unassembled WGS sequence"/>
</dbReference>
<dbReference type="PROSITE" id="PS51987">
    <property type="entry name" value="GS_CATALYTIC"/>
    <property type="match status" value="1"/>
</dbReference>
<feature type="domain" description="GS catalytic" evidence="8">
    <location>
        <begin position="107"/>
        <end position="434"/>
    </location>
</feature>
<reference evidence="9" key="1">
    <citation type="submission" date="2020-10" db="EMBL/GenBank/DDBJ databases">
        <authorList>
            <person name="Gilroy R."/>
        </authorList>
    </citation>
    <scope>NUCLEOTIDE SEQUENCE</scope>
    <source>
        <strain evidence="9">ChiSxjej1B13-7958</strain>
    </source>
</reference>
<evidence type="ECO:0000256" key="5">
    <source>
        <dbReference type="PROSITE-ProRule" id="PRU01330"/>
    </source>
</evidence>
<dbReference type="Gene3D" id="3.30.590.10">
    <property type="entry name" value="Glutamine synthetase/guanido kinase, catalytic domain"/>
    <property type="match status" value="1"/>
</dbReference>
<dbReference type="GO" id="GO:0005524">
    <property type="term" value="F:ATP binding"/>
    <property type="evidence" value="ECO:0007669"/>
    <property type="project" value="UniProtKB-KW"/>
</dbReference>
<comment type="caution">
    <text evidence="9">The sequence shown here is derived from an EMBL/GenBank/DDBJ whole genome shotgun (WGS) entry which is preliminary data.</text>
</comment>
<accession>A0A9D1DED0</accession>
<evidence type="ECO:0000256" key="3">
    <source>
        <dbReference type="ARBA" id="ARBA00022741"/>
    </source>
</evidence>
<evidence type="ECO:0000259" key="7">
    <source>
        <dbReference type="PROSITE" id="PS51986"/>
    </source>
</evidence>
<evidence type="ECO:0000256" key="4">
    <source>
        <dbReference type="ARBA" id="ARBA00022840"/>
    </source>
</evidence>
<evidence type="ECO:0000313" key="9">
    <source>
        <dbReference type="EMBL" id="HIR46543.1"/>
    </source>
</evidence>
<dbReference type="GO" id="GO:0004356">
    <property type="term" value="F:glutamine synthetase activity"/>
    <property type="evidence" value="ECO:0007669"/>
    <property type="project" value="InterPro"/>
</dbReference>
<keyword evidence="2" id="KW-0436">Ligase</keyword>
<dbReference type="InterPro" id="IPR014746">
    <property type="entry name" value="Gln_synth/guanido_kin_cat_dom"/>
</dbReference>
<reference evidence="9" key="2">
    <citation type="journal article" date="2021" name="PeerJ">
        <title>Extensive microbial diversity within the chicken gut microbiome revealed by metagenomics and culture.</title>
        <authorList>
            <person name="Gilroy R."/>
            <person name="Ravi A."/>
            <person name="Getino M."/>
            <person name="Pursley I."/>
            <person name="Horton D.L."/>
            <person name="Alikhan N.F."/>
            <person name="Baker D."/>
            <person name="Gharbi K."/>
            <person name="Hall N."/>
            <person name="Watson M."/>
            <person name="Adriaenssens E.M."/>
            <person name="Foster-Nyarko E."/>
            <person name="Jarju S."/>
            <person name="Secka A."/>
            <person name="Antonio M."/>
            <person name="Oren A."/>
            <person name="Chaudhuri R.R."/>
            <person name="La Ragione R."/>
            <person name="Hildebrand F."/>
            <person name="Pallen M.J."/>
        </authorList>
    </citation>
    <scope>NUCLEOTIDE SEQUENCE</scope>
    <source>
        <strain evidence="9">ChiSxjej1B13-7958</strain>
    </source>
</reference>
<sequence>MTQGISDILQFVEENDVKFVRLAFCDIFGVQKNIAILSSYLEHAFEKGVSFDASAIPGFGNVTESDLFLFPDPDTLAIFPWRPSEGCVARFYCTIRYPDGRPFEGDARFLLRQAERRAMEQGIAFQLGPECEFYLFSTDERGEPVLKPYDKAGYFDMTPLDHGENVRRSICLTLEEMGLRPERSHHEQGPGQNEVDFHRSAPLQAADNLMTLRTAVKAVAAQNGLFASFLPKPIEKESGSGLHFNLSAWKDGKNLFENFLSDPDPLASSMLAGILRHIPAITAFANPLPGSYRRLGSFEAPAGVGWSAQNRSQLVRLPAAQGEDSRMEVRSPDPACNPYVVALLLIEAGLSGVRDNLQLPSPSDFDGSLTPAEKRLPQTLGAAIDEAWKSDFIHAVLPEKYLSQYFVQKGKEFEAYRAANDPYRYEIERYFDRI</sequence>
<evidence type="ECO:0000256" key="1">
    <source>
        <dbReference type="ARBA" id="ARBA00009897"/>
    </source>
</evidence>
<dbReference type="PANTHER" id="PTHR43785">
    <property type="entry name" value="GAMMA-GLUTAMYLPUTRESCINE SYNTHETASE"/>
    <property type="match status" value="1"/>
</dbReference>
<name>A0A9D1DED0_9FIRM</name>
<dbReference type="GO" id="GO:0006542">
    <property type="term" value="P:glutamine biosynthetic process"/>
    <property type="evidence" value="ECO:0007669"/>
    <property type="project" value="InterPro"/>
</dbReference>
<proteinExistence type="inferred from homology"/>
<dbReference type="SMART" id="SM01230">
    <property type="entry name" value="Gln-synt_C"/>
    <property type="match status" value="1"/>
</dbReference>
<protein>
    <submittedName>
        <fullName evidence="9">Glutamine synthetase</fullName>
    </submittedName>
</protein>
<dbReference type="Pfam" id="PF00120">
    <property type="entry name" value="Gln-synt_C"/>
    <property type="match status" value="1"/>
</dbReference>
<dbReference type="EMBL" id="DVGZ01000027">
    <property type="protein sequence ID" value="HIR46543.1"/>
    <property type="molecule type" value="Genomic_DNA"/>
</dbReference>
<dbReference type="InterPro" id="IPR008147">
    <property type="entry name" value="Gln_synt_N"/>
</dbReference>
<keyword evidence="4" id="KW-0067">ATP-binding</keyword>
<dbReference type="Gene3D" id="3.10.20.70">
    <property type="entry name" value="Glutamine synthetase, N-terminal domain"/>
    <property type="match status" value="1"/>
</dbReference>
<dbReference type="Pfam" id="PF03951">
    <property type="entry name" value="Gln-synt_N"/>
    <property type="match status" value="1"/>
</dbReference>
<gene>
    <name evidence="9" type="ORF">IAB89_02620</name>
</gene>
<dbReference type="AlphaFoldDB" id="A0A9D1DED0"/>
<keyword evidence="3" id="KW-0547">Nucleotide-binding</keyword>
<evidence type="ECO:0000256" key="6">
    <source>
        <dbReference type="RuleBase" id="RU000384"/>
    </source>
</evidence>
<dbReference type="SUPFAM" id="SSF54368">
    <property type="entry name" value="Glutamine synthetase, N-terminal domain"/>
    <property type="match status" value="1"/>
</dbReference>
<dbReference type="InterPro" id="IPR008146">
    <property type="entry name" value="Gln_synth_cat_dom"/>
</dbReference>
<comment type="similarity">
    <text evidence="1 5 6">Belongs to the glutamine synthetase family.</text>
</comment>